<gene>
    <name evidence="1" type="ORF">PYX00_005842</name>
</gene>
<accession>A0AAW2HT27</accession>
<dbReference type="AlphaFoldDB" id="A0AAW2HT27"/>
<proteinExistence type="predicted"/>
<evidence type="ECO:0000313" key="1">
    <source>
        <dbReference type="EMBL" id="KAL0273084.1"/>
    </source>
</evidence>
<reference evidence="1" key="1">
    <citation type="journal article" date="2024" name="Gigascience">
        <title>Chromosome-level genome of the poultry shaft louse Menopon gallinae provides insight into the host-switching and adaptive evolution of parasitic lice.</title>
        <authorList>
            <person name="Xu Y."/>
            <person name="Ma L."/>
            <person name="Liu S."/>
            <person name="Liang Y."/>
            <person name="Liu Q."/>
            <person name="He Z."/>
            <person name="Tian L."/>
            <person name="Duan Y."/>
            <person name="Cai W."/>
            <person name="Li H."/>
            <person name="Song F."/>
        </authorList>
    </citation>
    <scope>NUCLEOTIDE SEQUENCE</scope>
    <source>
        <strain evidence="1">Cailab_2023a</strain>
    </source>
</reference>
<organism evidence="1">
    <name type="scientific">Menopon gallinae</name>
    <name type="common">poultry shaft louse</name>
    <dbReference type="NCBI Taxonomy" id="328185"/>
    <lineage>
        <taxon>Eukaryota</taxon>
        <taxon>Metazoa</taxon>
        <taxon>Ecdysozoa</taxon>
        <taxon>Arthropoda</taxon>
        <taxon>Hexapoda</taxon>
        <taxon>Insecta</taxon>
        <taxon>Pterygota</taxon>
        <taxon>Neoptera</taxon>
        <taxon>Paraneoptera</taxon>
        <taxon>Psocodea</taxon>
        <taxon>Troctomorpha</taxon>
        <taxon>Phthiraptera</taxon>
        <taxon>Amblycera</taxon>
        <taxon>Menoponidae</taxon>
        <taxon>Menopon</taxon>
    </lineage>
</organism>
<sequence>MRVPRKQPRKARATRRMFAQLAVGAANPGCADRFRSGHVNGFVKCDALFGILYDEEELCLEWSTNVDEFKNTRSSKNGMDHQRRHIEDAFSDAEQIDFKTAAIEPNRKEMSEECS</sequence>
<name>A0AAW2HT27_9NEOP</name>
<dbReference type="EMBL" id="JARGDH010000003">
    <property type="protein sequence ID" value="KAL0273084.1"/>
    <property type="molecule type" value="Genomic_DNA"/>
</dbReference>
<protein>
    <submittedName>
        <fullName evidence="1">Uncharacterized protein</fullName>
    </submittedName>
</protein>
<comment type="caution">
    <text evidence="1">The sequence shown here is derived from an EMBL/GenBank/DDBJ whole genome shotgun (WGS) entry which is preliminary data.</text>
</comment>